<organism evidence="2 3">
    <name type="scientific">Ammonicoccus fulvus</name>
    <dbReference type="NCBI Taxonomy" id="3138240"/>
    <lineage>
        <taxon>Bacteria</taxon>
        <taxon>Bacillati</taxon>
        <taxon>Actinomycetota</taxon>
        <taxon>Actinomycetes</taxon>
        <taxon>Propionibacteriales</taxon>
        <taxon>Propionibacteriaceae</taxon>
        <taxon>Ammonicoccus</taxon>
    </lineage>
</organism>
<dbReference type="GO" id="GO:0005524">
    <property type="term" value="F:ATP binding"/>
    <property type="evidence" value="ECO:0007669"/>
    <property type="project" value="UniProtKB-KW"/>
</dbReference>
<keyword evidence="3" id="KW-1185">Reference proteome</keyword>
<dbReference type="RefSeq" id="WP_425307414.1">
    <property type="nucleotide sequence ID" value="NZ_CP154795.1"/>
</dbReference>
<evidence type="ECO:0000313" key="3">
    <source>
        <dbReference type="Proteomes" id="UP001442841"/>
    </source>
</evidence>
<evidence type="ECO:0000259" key="1">
    <source>
        <dbReference type="Pfam" id="PF04326"/>
    </source>
</evidence>
<dbReference type="PANTHER" id="PTHR30595">
    <property type="entry name" value="GLPR-RELATED TRANSCRIPTIONAL REPRESSOR"/>
    <property type="match status" value="1"/>
</dbReference>
<dbReference type="Pfam" id="PF13749">
    <property type="entry name" value="HATPase_c_4"/>
    <property type="match status" value="1"/>
</dbReference>
<feature type="domain" description="Schlafen AlbA-2" evidence="1">
    <location>
        <begin position="36"/>
        <end position="144"/>
    </location>
</feature>
<evidence type="ECO:0000313" key="2">
    <source>
        <dbReference type="EMBL" id="XAN05979.1"/>
    </source>
</evidence>
<sequence length="540" mass="58371">MEEQPEITDLEAVGSPDEAVAEMVDSVRQDNSDTTAVEIKSGSGGLPDSLTATISSLSNRPGGGTIILGLDESQGFLPVHLANPAVLARALADRARKAVDPPVTPDIQLVPFERATLVVARVPELPTALKPCVVRRTGKSYVRSFYGDHSLSEQEAEVFRSARGQPAFDRQPVEESSVSDLDSTLTSLFIAEVRNQPSRLATMSDEEILFHKAVVAPDRTRLTLAGLYALGTYPQRLLPSLGVTASVLPGDPANESLRSQDIAYLAGALPDMLDAAMPWIRRNTSTRVVIDGQGHGRSMPQYPDEAVRELVANALVHRDLGPHMQSVSVNLRLDNERLILTNPGGLWGITVEQLGRVGGGVSRNPTLYEICKFLRTRSGARVIEGIGSGIIAARRSLTNAGMTPPRFMDNGVRFTVLLPRHTLLDPRDLAWLAQLPEVDTLTDSQKHALARMRRGETWTNYTYRTQFSMDSVEARRELVGLVQAGLAVADGESRGRMYRIASGLGARDSDSSQPSTGSVVHTTKNGAALLHLLDTGPKTA</sequence>
<dbReference type="PANTHER" id="PTHR30595:SF6">
    <property type="entry name" value="SCHLAFEN ALBA-2 DOMAIN-CONTAINING PROTEIN"/>
    <property type="match status" value="1"/>
</dbReference>
<accession>A0ABZ3FLM8</accession>
<keyword evidence="2" id="KW-0067">ATP-binding</keyword>
<dbReference type="Gene3D" id="3.30.565.60">
    <property type="match status" value="1"/>
</dbReference>
<dbReference type="InterPro" id="IPR038475">
    <property type="entry name" value="RecG_C_sf"/>
</dbReference>
<proteinExistence type="predicted"/>
<dbReference type="EMBL" id="CP154795">
    <property type="protein sequence ID" value="XAN05979.1"/>
    <property type="molecule type" value="Genomic_DNA"/>
</dbReference>
<protein>
    <submittedName>
        <fullName evidence="2">ATP-binding protein</fullName>
    </submittedName>
</protein>
<dbReference type="InterPro" id="IPR007421">
    <property type="entry name" value="Schlafen_AlbA_2_dom"/>
</dbReference>
<dbReference type="Gene3D" id="3.30.950.30">
    <property type="entry name" value="Schlafen, AAA domain"/>
    <property type="match status" value="1"/>
</dbReference>
<keyword evidence="2" id="KW-0547">Nucleotide-binding</keyword>
<dbReference type="InterPro" id="IPR038461">
    <property type="entry name" value="Schlafen_AlbA_2_dom_sf"/>
</dbReference>
<name>A0ABZ3FLM8_9ACTN</name>
<dbReference type="Proteomes" id="UP001442841">
    <property type="component" value="Chromosome"/>
</dbReference>
<gene>
    <name evidence="2" type="ORF">AADG42_01190</name>
</gene>
<dbReference type="Pfam" id="PF04326">
    <property type="entry name" value="SLFN_AlbA_2"/>
    <property type="match status" value="1"/>
</dbReference>
<reference evidence="2 3" key="1">
    <citation type="submission" date="2024-04" db="EMBL/GenBank/DDBJ databases">
        <title>Isolation of an actinomycete strain from pig manure.</title>
        <authorList>
            <person name="Gong T."/>
            <person name="Yu Z."/>
            <person name="An M."/>
            <person name="Wei C."/>
            <person name="Yang W."/>
            <person name="Liu L."/>
        </authorList>
    </citation>
    <scope>NUCLEOTIDE SEQUENCE [LARGE SCALE GENOMIC DNA]</scope>
    <source>
        <strain evidence="2 3">ZF39</strain>
    </source>
</reference>